<dbReference type="InterPro" id="IPR019405">
    <property type="entry name" value="Lactonase_7-beta_prop"/>
</dbReference>
<dbReference type="PANTHER" id="PTHR30344:SF1">
    <property type="entry name" value="6-PHOSPHOGLUCONOLACTONASE"/>
    <property type="match status" value="1"/>
</dbReference>
<name>A0A3E3DUU3_9FIRM</name>
<dbReference type="InterPro" id="IPR015943">
    <property type="entry name" value="WD40/YVTN_repeat-like_dom_sf"/>
</dbReference>
<evidence type="ECO:0000313" key="3">
    <source>
        <dbReference type="Proteomes" id="UP000260721"/>
    </source>
</evidence>
<evidence type="ECO:0000256" key="1">
    <source>
        <dbReference type="ARBA" id="ARBA00005564"/>
    </source>
</evidence>
<sequence length="332" mass="37430">MPPFFVHINSLSKRASFILKPGGFIFMKGYIGTYTTSRSKGIYSFEWDGNKLSTPELFYPCQDPKYLTSFQGGILAVAKLEGKGGLIYVDGQGNQIAQLVYEESPSCYVGVIQDHIYTVNYHTGVVSCLEWDGNQLTLKHQIRIQDKAGSHHILEVNGYLWVPCLMLDQIVILNFDLYEVGRINMEKGSGPRHAVLVDHYYYICGELSNVLYAIDVDTRQVVSREELLVSKKDTKGTAAIAYENEKIYVSTRFSDVISVVSVHEGQMHLEQVVSSMGIHPRDFVLGKNSLLVVHKDDDEVAVLKRDQNGYLTKRLAHQKAPEGVCVIWEEKE</sequence>
<dbReference type="SUPFAM" id="SSF63825">
    <property type="entry name" value="YWTD domain"/>
    <property type="match status" value="1"/>
</dbReference>
<dbReference type="Gene3D" id="2.130.10.10">
    <property type="entry name" value="YVTN repeat-like/Quinoprotein amine dehydrogenase"/>
    <property type="match status" value="1"/>
</dbReference>
<organism evidence="2 3">
    <name type="scientific">Faecalicoccus pleomorphus</name>
    <dbReference type="NCBI Taxonomy" id="1323"/>
    <lineage>
        <taxon>Bacteria</taxon>
        <taxon>Bacillati</taxon>
        <taxon>Bacillota</taxon>
        <taxon>Erysipelotrichia</taxon>
        <taxon>Erysipelotrichales</taxon>
        <taxon>Erysipelotrichaceae</taxon>
        <taxon>Faecalicoccus</taxon>
    </lineage>
</organism>
<proteinExistence type="inferred from homology"/>
<protein>
    <recommendedName>
        <fullName evidence="4">3-carboxymuconate cyclase</fullName>
    </recommendedName>
</protein>
<dbReference type="GO" id="GO:0017057">
    <property type="term" value="F:6-phosphogluconolactonase activity"/>
    <property type="evidence" value="ECO:0007669"/>
    <property type="project" value="TreeGrafter"/>
</dbReference>
<dbReference type="EMBL" id="QUSK01000038">
    <property type="protein sequence ID" value="RGD72846.1"/>
    <property type="molecule type" value="Genomic_DNA"/>
</dbReference>
<dbReference type="GO" id="GO:0005829">
    <property type="term" value="C:cytosol"/>
    <property type="evidence" value="ECO:0007669"/>
    <property type="project" value="TreeGrafter"/>
</dbReference>
<comment type="similarity">
    <text evidence="1">Belongs to the cycloisomerase 2 family.</text>
</comment>
<dbReference type="AlphaFoldDB" id="A0A3E3DUU3"/>
<dbReference type="PANTHER" id="PTHR30344">
    <property type="entry name" value="6-PHOSPHOGLUCONOLACTONASE-RELATED"/>
    <property type="match status" value="1"/>
</dbReference>
<gene>
    <name evidence="2" type="ORF">DXC78_12105</name>
</gene>
<comment type="caution">
    <text evidence="2">The sequence shown here is derived from an EMBL/GenBank/DDBJ whole genome shotgun (WGS) entry which is preliminary data.</text>
</comment>
<evidence type="ECO:0008006" key="4">
    <source>
        <dbReference type="Google" id="ProtNLM"/>
    </source>
</evidence>
<accession>A0A3E3DUU3</accession>
<dbReference type="InterPro" id="IPR050282">
    <property type="entry name" value="Cycloisomerase_2"/>
</dbReference>
<evidence type="ECO:0000313" key="2">
    <source>
        <dbReference type="EMBL" id="RGD72846.1"/>
    </source>
</evidence>
<dbReference type="STRING" id="1123313.GCA_000420345_00755"/>
<dbReference type="Proteomes" id="UP000260721">
    <property type="component" value="Unassembled WGS sequence"/>
</dbReference>
<reference evidence="2 3" key="1">
    <citation type="submission" date="2018-08" db="EMBL/GenBank/DDBJ databases">
        <title>A genome reference for cultivated species of the human gut microbiota.</title>
        <authorList>
            <person name="Zou Y."/>
            <person name="Xue W."/>
            <person name="Luo G."/>
        </authorList>
    </citation>
    <scope>NUCLEOTIDE SEQUENCE [LARGE SCALE GENOMIC DNA]</scope>
    <source>
        <strain evidence="2 3">TF08-11</strain>
    </source>
</reference>
<dbReference type="Pfam" id="PF10282">
    <property type="entry name" value="Lactonase"/>
    <property type="match status" value="1"/>
</dbReference>